<proteinExistence type="predicted"/>
<feature type="compositionally biased region" description="Polar residues" evidence="5">
    <location>
        <begin position="131"/>
        <end position="142"/>
    </location>
</feature>
<feature type="domain" description="SUN" evidence="6">
    <location>
        <begin position="677"/>
        <end position="887"/>
    </location>
</feature>
<reference evidence="8" key="1">
    <citation type="submission" date="2024-04" db="EMBL/GenBank/DDBJ databases">
        <authorList>
            <person name="Shaw F."/>
            <person name="Minotto A."/>
        </authorList>
    </citation>
    <scope>NUCLEOTIDE SEQUENCE [LARGE SCALE GENOMIC DNA]</scope>
</reference>
<dbReference type="InterPro" id="IPR045119">
    <property type="entry name" value="SUN1-5"/>
</dbReference>
<dbReference type="EMBL" id="OZ037952">
    <property type="protein sequence ID" value="CAL1716274.1"/>
    <property type="molecule type" value="Genomic_DNA"/>
</dbReference>
<dbReference type="PANTHER" id="PTHR12911:SF8">
    <property type="entry name" value="KLAROID PROTEIN-RELATED"/>
    <property type="match status" value="1"/>
</dbReference>
<organism evidence="7 8">
    <name type="scientific">Somion occarium</name>
    <dbReference type="NCBI Taxonomy" id="3059160"/>
    <lineage>
        <taxon>Eukaryota</taxon>
        <taxon>Fungi</taxon>
        <taxon>Dikarya</taxon>
        <taxon>Basidiomycota</taxon>
        <taxon>Agaricomycotina</taxon>
        <taxon>Agaricomycetes</taxon>
        <taxon>Polyporales</taxon>
        <taxon>Cerrenaceae</taxon>
        <taxon>Somion</taxon>
    </lineage>
</organism>
<feature type="compositionally biased region" description="Polar residues" evidence="5">
    <location>
        <begin position="340"/>
        <end position="351"/>
    </location>
</feature>
<name>A0ABP1EBR9_9APHY</name>
<feature type="region of interest" description="Disordered" evidence="5">
    <location>
        <begin position="113"/>
        <end position="379"/>
    </location>
</feature>
<gene>
    <name evidence="7" type="ORF">GFSPODELE1_LOCUS10680</name>
</gene>
<comment type="subcellular location">
    <subcellularLocation>
        <location evidence="1">Membrane</location>
    </subcellularLocation>
</comment>
<dbReference type="PROSITE" id="PS51469">
    <property type="entry name" value="SUN"/>
    <property type="match status" value="1"/>
</dbReference>
<dbReference type="Gene3D" id="2.60.120.260">
    <property type="entry name" value="Galactose-binding domain-like"/>
    <property type="match status" value="1"/>
</dbReference>
<feature type="compositionally biased region" description="Acidic residues" evidence="5">
    <location>
        <begin position="272"/>
        <end position="282"/>
    </location>
</feature>
<keyword evidence="3" id="KW-1133">Transmembrane helix</keyword>
<feature type="compositionally biased region" description="Low complexity" evidence="5">
    <location>
        <begin position="24"/>
        <end position="43"/>
    </location>
</feature>
<evidence type="ECO:0000256" key="5">
    <source>
        <dbReference type="SAM" id="MobiDB-lite"/>
    </source>
</evidence>
<evidence type="ECO:0000259" key="6">
    <source>
        <dbReference type="PROSITE" id="PS51469"/>
    </source>
</evidence>
<feature type="region of interest" description="Disordered" evidence="5">
    <location>
        <begin position="1"/>
        <end position="74"/>
    </location>
</feature>
<protein>
    <recommendedName>
        <fullName evidence="6">SUN domain-containing protein</fullName>
    </recommendedName>
</protein>
<feature type="region of interest" description="Disordered" evidence="5">
    <location>
        <begin position="80"/>
        <end position="99"/>
    </location>
</feature>
<feature type="compositionally biased region" description="Polar residues" evidence="5">
    <location>
        <begin position="82"/>
        <end position="91"/>
    </location>
</feature>
<keyword evidence="8" id="KW-1185">Reference proteome</keyword>
<evidence type="ECO:0000313" key="7">
    <source>
        <dbReference type="EMBL" id="CAL1716274.1"/>
    </source>
</evidence>
<feature type="compositionally biased region" description="Acidic residues" evidence="5">
    <location>
        <begin position="324"/>
        <end position="335"/>
    </location>
</feature>
<dbReference type="Pfam" id="PF07738">
    <property type="entry name" value="Sad1_UNC"/>
    <property type="match status" value="2"/>
</dbReference>
<sequence length="905" mass="100386">MSFSSTPLGQGRRLDHHTFLNKNPSTSSTTTTQRSRTPPLRRQIPTSYSYGAPTAASRSPPKPAATLDDSDPPALVRFARLKQQQTSTSSPHPEKWAVKDTSVQIASAFHQAASTSLEDSMHPNDAWASGANRSTVPRSTSVEYEKETHTTVNRRLAPPSRRPLAKTNSIHNSQIPDSEGEDESQSRSRFEREKSPFAPILETARSLARSAEYYMRGPQDTSTSTNGHAQPNTSSSYEYSQEEQEFQQAARNKHRKNRISVDNKAYRPTISDLEESDEDFEEDGKQSKRKKAKKGVGAGPPLTTLPVAGYDKRRRKRKGRRGEDGEEESEEEEAEDSRSYEQTSVRGTTPQPRAPSVQPPSSRQGSVAPDSRYDTSNHDDTYDVERALHSIEEVDEEEPPEIVEQPPLKAPFSIGATLGRGVHGFFSLCWRLLDVLLLKPAQLASRLNFALLARYLSVTLAVYAVWYALRNGYFPTPSISRQTPYRPPELPPQDVSELSARLQRLESALASLSAANERSRTYIEGDVRSQAEFAGRLGALETRLQKESTRVVDIESKFRATASQGLQSVKQEVDLLRAQLQSRPQISSDDEARAQLRALEERVGSVEGGIKEAIELGKTKVESKATWWKGSSPSTVTIKSTDGQDVGSLINQLVDSAVSKFSKDTLAKTDYALHSGGARIIPSLTSETFEIRPQGITSQIVGMLTGNGYAIGRPPVTALHHEIHNGHCWPFAGSKGHLGVALSAPVYVTEVTIDHVAKEVATDMRSAPRQMEVWGLVEGNENLAKFKEWKEQKASARKEEAELFDEPHDTQEEEEYPAALPNSPSYIRLANFTYNINAPNHIQTFSVPKDIQDLGIDFGVVILLVDSNWGREEFTCLYRFRVHGQRMGDVPSPYADDESSQISQS</sequence>
<feature type="compositionally biased region" description="Polar residues" evidence="5">
    <location>
        <begin position="219"/>
        <end position="233"/>
    </location>
</feature>
<evidence type="ECO:0000256" key="2">
    <source>
        <dbReference type="ARBA" id="ARBA00022692"/>
    </source>
</evidence>
<dbReference type="Proteomes" id="UP001497453">
    <property type="component" value="Chromosome 9"/>
</dbReference>
<evidence type="ECO:0000256" key="4">
    <source>
        <dbReference type="ARBA" id="ARBA00023136"/>
    </source>
</evidence>
<feature type="compositionally biased region" description="Basic and acidic residues" evidence="5">
    <location>
        <begin position="184"/>
        <end position="195"/>
    </location>
</feature>
<dbReference type="InterPro" id="IPR012919">
    <property type="entry name" value="SUN_dom"/>
</dbReference>
<evidence type="ECO:0000256" key="1">
    <source>
        <dbReference type="ARBA" id="ARBA00004370"/>
    </source>
</evidence>
<feature type="compositionally biased region" description="Polar residues" evidence="5">
    <location>
        <begin position="166"/>
        <end position="176"/>
    </location>
</feature>
<keyword evidence="4" id="KW-0472">Membrane</keyword>
<keyword evidence="2" id="KW-0812">Transmembrane</keyword>
<dbReference type="PANTHER" id="PTHR12911">
    <property type="entry name" value="SAD1/UNC-84-LIKE PROTEIN-RELATED"/>
    <property type="match status" value="1"/>
</dbReference>
<evidence type="ECO:0000313" key="8">
    <source>
        <dbReference type="Proteomes" id="UP001497453"/>
    </source>
</evidence>
<accession>A0ABP1EBR9</accession>
<evidence type="ECO:0000256" key="3">
    <source>
        <dbReference type="ARBA" id="ARBA00022989"/>
    </source>
</evidence>